<evidence type="ECO:0008006" key="3">
    <source>
        <dbReference type="Google" id="ProtNLM"/>
    </source>
</evidence>
<evidence type="ECO:0000313" key="1">
    <source>
        <dbReference type="EMBL" id="MEE2566029.1"/>
    </source>
</evidence>
<accession>A0ABU7LWT3</accession>
<sequence>MRQPIALLLMSFSLAGCQVAERVFEEVPDNPGACPSALSLYDAHRSVEFASQASYEGGALFSDVTFTGEVLAVRSLCRYYEDRPILANLEIDMGFGRGPAAMGDTHTYRYFVAVTRRDTVVIHRETFPITVRFPPGEDRVYLQETIDQITIPRANEDIAGDNFEIIVGFELTPDQVAWNRTGQRFRANAGSETN</sequence>
<protein>
    <recommendedName>
        <fullName evidence="3">Lipoprotein</fullName>
    </recommendedName>
</protein>
<keyword evidence="2" id="KW-1185">Reference proteome</keyword>
<comment type="caution">
    <text evidence="1">The sequence shown here is derived from an EMBL/GenBank/DDBJ whole genome shotgun (WGS) entry which is preliminary data.</text>
</comment>
<reference evidence="1 2" key="1">
    <citation type="submission" date="2024-01" db="EMBL/GenBank/DDBJ databases">
        <title>Hyphobacterium bacterium isolated from marine sediment.</title>
        <authorList>
            <person name="Zhao S."/>
        </authorList>
    </citation>
    <scope>NUCLEOTIDE SEQUENCE [LARGE SCALE GENOMIC DNA]</scope>
    <source>
        <strain evidence="1 2">Y60-23</strain>
    </source>
</reference>
<dbReference type="RefSeq" id="WP_330195557.1">
    <property type="nucleotide sequence ID" value="NZ_JAZDRO010000001.1"/>
</dbReference>
<evidence type="ECO:0000313" key="2">
    <source>
        <dbReference type="Proteomes" id="UP001310692"/>
    </source>
</evidence>
<proteinExistence type="predicted"/>
<name>A0ABU7LWT3_9PROT</name>
<dbReference type="PROSITE" id="PS51257">
    <property type="entry name" value="PROKAR_LIPOPROTEIN"/>
    <property type="match status" value="1"/>
</dbReference>
<dbReference type="Proteomes" id="UP001310692">
    <property type="component" value="Unassembled WGS sequence"/>
</dbReference>
<dbReference type="EMBL" id="JAZDRO010000001">
    <property type="protein sequence ID" value="MEE2566029.1"/>
    <property type="molecule type" value="Genomic_DNA"/>
</dbReference>
<gene>
    <name evidence="1" type="ORF">V0U35_04990</name>
</gene>
<organism evidence="1 2">
    <name type="scientific">Hyphobacterium marinum</name>
    <dbReference type="NCBI Taxonomy" id="3116574"/>
    <lineage>
        <taxon>Bacteria</taxon>
        <taxon>Pseudomonadati</taxon>
        <taxon>Pseudomonadota</taxon>
        <taxon>Alphaproteobacteria</taxon>
        <taxon>Maricaulales</taxon>
        <taxon>Maricaulaceae</taxon>
        <taxon>Hyphobacterium</taxon>
    </lineage>
</organism>